<evidence type="ECO:0000313" key="15">
    <source>
        <dbReference type="Proteomes" id="UP000822476"/>
    </source>
</evidence>
<dbReference type="PROSITE" id="PS01186">
    <property type="entry name" value="EGF_2"/>
    <property type="match status" value="1"/>
</dbReference>
<dbReference type="OrthoDB" id="6251154at2759"/>
<feature type="disulfide bond" evidence="7">
    <location>
        <begin position="196"/>
        <end position="205"/>
    </location>
</feature>
<feature type="chain" id="PRO_5035923759" description="Delta-like protein" evidence="11">
    <location>
        <begin position="20"/>
        <end position="522"/>
    </location>
</feature>
<sequence length="522" mass="59270">MELLHIFLIFLLFSQAVIGFLNNGTANLKISWSFENPTLRSEQGLSCQPKFTRGCPVRFELCLQHGFSEYIKLCKLFHYTTRVYKKVITLEESVTVSLQQPLPKLFTFEITAISTVYNENNKIGTFLASRFKLPTNGQTKSLRMSRIAHGYVNSGLRISVNMTLRCDVHYYGDRCHLYCDPKAQTYTCTPEGRRICRAEYRGPLCDIRDWCLLKPCAANATCVLKLDGEGRRCICNGRDNVDCYPHFNPCKPSPCKNNGTCVSVGTYENEFFCNCTESWTGRTCNERRSRCLDTTHLQATSSNTTMEPMILCHNNGVCVENLQEDSLICKCKEGWQGEKCDIPEVYFTKIILLATSLLFLLIILTCAVGFAVWKLRKKRKLREGILHQSTAPVHFYESTVLQSVSVTDDQRLNCSTSPTDSAHNDSEDATHENLTTVQNGSTHSEVSVNGNAGEQHDEPKWTARSLPESSIPVDQSILKNPAKTINIVKDSSQYNPRCERKPRVFRRVHYSEPLTECKQYFV</sequence>
<keyword evidence="8 10" id="KW-0812">Transmembrane</keyword>
<dbReference type="GO" id="GO:0030154">
    <property type="term" value="P:cell differentiation"/>
    <property type="evidence" value="ECO:0007669"/>
    <property type="project" value="UniProtKB-KW"/>
</dbReference>
<keyword evidence="2 6" id="KW-0245">EGF-like domain</keyword>
<keyword evidence="8 10" id="KW-0472">Membrane</keyword>
<feature type="region of interest" description="Disordered" evidence="9">
    <location>
        <begin position="411"/>
        <end position="430"/>
    </location>
</feature>
<feature type="signal peptide" evidence="11">
    <location>
        <begin position="1"/>
        <end position="19"/>
    </location>
</feature>
<dbReference type="PANTHER" id="PTHR24049">
    <property type="entry name" value="CRUMBS FAMILY MEMBER"/>
    <property type="match status" value="1"/>
</dbReference>
<feature type="domain" description="EGF-like" evidence="12">
    <location>
        <begin position="207"/>
        <end position="244"/>
    </location>
</feature>
<feature type="disulfide bond" evidence="6">
    <location>
        <begin position="216"/>
        <end position="233"/>
    </location>
</feature>
<dbReference type="Gene3D" id="2.10.25.10">
    <property type="entry name" value="Laminin"/>
    <property type="match status" value="2"/>
</dbReference>
<proteinExistence type="predicted"/>
<dbReference type="SMART" id="SM00051">
    <property type="entry name" value="DSL"/>
    <property type="match status" value="1"/>
</dbReference>
<keyword evidence="4" id="KW-0221">Differentiation</keyword>
<evidence type="ECO:0000256" key="4">
    <source>
        <dbReference type="ARBA" id="ARBA00022782"/>
    </source>
</evidence>
<dbReference type="GO" id="GO:0007154">
    <property type="term" value="P:cell communication"/>
    <property type="evidence" value="ECO:0007669"/>
    <property type="project" value="InterPro"/>
</dbReference>
<evidence type="ECO:0000256" key="11">
    <source>
        <dbReference type="SAM" id="SignalP"/>
    </source>
</evidence>
<feature type="compositionally biased region" description="Polar residues" evidence="9">
    <location>
        <begin position="411"/>
        <end position="421"/>
    </location>
</feature>
<accession>A0A8S9ZCH5</accession>
<evidence type="ECO:0000256" key="9">
    <source>
        <dbReference type="SAM" id="MobiDB-lite"/>
    </source>
</evidence>
<evidence type="ECO:0000259" key="12">
    <source>
        <dbReference type="PROSITE" id="PS50026"/>
    </source>
</evidence>
<evidence type="ECO:0000256" key="3">
    <source>
        <dbReference type="ARBA" id="ARBA00022737"/>
    </source>
</evidence>
<dbReference type="GO" id="GO:0016020">
    <property type="term" value="C:membrane"/>
    <property type="evidence" value="ECO:0007669"/>
    <property type="project" value="UniProtKB-SubCell"/>
</dbReference>
<evidence type="ECO:0000313" key="14">
    <source>
        <dbReference type="EMBL" id="KAF7262488.1"/>
    </source>
</evidence>
<keyword evidence="3 8" id="KW-0677">Repeat</keyword>
<dbReference type="EMBL" id="JTDE01000050">
    <property type="protein sequence ID" value="KAF7262488.1"/>
    <property type="molecule type" value="Genomic_DNA"/>
</dbReference>
<comment type="caution">
    <text evidence="14">The sequence shown here is derived from an EMBL/GenBank/DDBJ whole genome shotgun (WGS) entry which is preliminary data.</text>
</comment>
<evidence type="ECO:0000256" key="6">
    <source>
        <dbReference type="PROSITE-ProRule" id="PRU00076"/>
    </source>
</evidence>
<dbReference type="Pfam" id="PF01414">
    <property type="entry name" value="DSL"/>
    <property type="match status" value="1"/>
</dbReference>
<keyword evidence="1 8" id="KW-0217">Developmental protein</keyword>
<evidence type="ECO:0000256" key="2">
    <source>
        <dbReference type="ARBA" id="ARBA00022536"/>
    </source>
</evidence>
<evidence type="ECO:0000256" key="7">
    <source>
        <dbReference type="PROSITE-ProRule" id="PRU00377"/>
    </source>
</evidence>
<dbReference type="Pfam" id="PF23106">
    <property type="entry name" value="EGF_Teneurin"/>
    <property type="match status" value="1"/>
</dbReference>
<keyword evidence="8 10" id="KW-1133">Transmembrane helix</keyword>
<feature type="region of interest" description="Disordered" evidence="9">
    <location>
        <begin position="436"/>
        <end position="462"/>
    </location>
</feature>
<feature type="disulfide bond" evidence="6">
    <location>
        <begin position="331"/>
        <end position="340"/>
    </location>
</feature>
<dbReference type="PROSITE" id="PS51051">
    <property type="entry name" value="DSL"/>
    <property type="match status" value="1"/>
</dbReference>
<evidence type="ECO:0000256" key="10">
    <source>
        <dbReference type="SAM" id="Phobius"/>
    </source>
</evidence>
<organism evidence="14 15">
    <name type="scientific">Paragonimus skrjabini miyazakii</name>
    <dbReference type="NCBI Taxonomy" id="59628"/>
    <lineage>
        <taxon>Eukaryota</taxon>
        <taxon>Metazoa</taxon>
        <taxon>Spiralia</taxon>
        <taxon>Lophotrochozoa</taxon>
        <taxon>Platyhelminthes</taxon>
        <taxon>Trematoda</taxon>
        <taxon>Digenea</taxon>
        <taxon>Plagiorchiida</taxon>
        <taxon>Troglotremata</taxon>
        <taxon>Troglotrematidae</taxon>
        <taxon>Paragonimus</taxon>
    </lineage>
</organism>
<feature type="disulfide bond" evidence="6">
    <location>
        <begin position="275"/>
        <end position="284"/>
    </location>
</feature>
<comment type="function">
    <text evidence="8">Putative Notch ligand involved in the mediation of Notch signaling.</text>
</comment>
<feature type="domain" description="EGF-like" evidence="12">
    <location>
        <begin position="246"/>
        <end position="285"/>
    </location>
</feature>
<evidence type="ECO:0000256" key="8">
    <source>
        <dbReference type="RuleBase" id="RU280815"/>
    </source>
</evidence>
<feature type="disulfide bond" evidence="6">
    <location>
        <begin position="312"/>
        <end position="329"/>
    </location>
</feature>
<dbReference type="Pfam" id="PF00008">
    <property type="entry name" value="EGF"/>
    <property type="match status" value="1"/>
</dbReference>
<feature type="compositionally biased region" description="Polar residues" evidence="9">
    <location>
        <begin position="436"/>
        <end position="452"/>
    </location>
</feature>
<keyword evidence="15" id="KW-1185">Reference proteome</keyword>
<dbReference type="Proteomes" id="UP000822476">
    <property type="component" value="Unassembled WGS sequence"/>
</dbReference>
<feature type="domain" description="DSL" evidence="13">
    <location>
        <begin position="164"/>
        <end position="205"/>
    </location>
</feature>
<dbReference type="InterPro" id="IPR000742">
    <property type="entry name" value="EGF"/>
</dbReference>
<feature type="disulfide bond" evidence="7">
    <location>
        <begin position="166"/>
        <end position="175"/>
    </location>
</feature>
<dbReference type="SUPFAM" id="SSF57196">
    <property type="entry name" value="EGF/Laminin"/>
    <property type="match status" value="2"/>
</dbReference>
<evidence type="ECO:0000256" key="1">
    <source>
        <dbReference type="ARBA" id="ARBA00022473"/>
    </source>
</evidence>
<gene>
    <name evidence="14" type="ORF">EG68_00202</name>
</gene>
<evidence type="ECO:0000259" key="13">
    <source>
        <dbReference type="PROSITE" id="PS51051"/>
    </source>
</evidence>
<reference evidence="14" key="1">
    <citation type="submission" date="2019-07" db="EMBL/GenBank/DDBJ databases">
        <title>Annotation for the trematode Paragonimus miyazaki's.</title>
        <authorList>
            <person name="Choi Y.-J."/>
        </authorList>
    </citation>
    <scope>NUCLEOTIDE SEQUENCE</scope>
    <source>
        <strain evidence="14">Japan</strain>
    </source>
</reference>
<dbReference type="AlphaFoldDB" id="A0A8S9ZCH5"/>
<protein>
    <recommendedName>
        <fullName evidence="8">Delta-like protein</fullName>
    </recommendedName>
</protein>
<evidence type="ECO:0000256" key="5">
    <source>
        <dbReference type="ARBA" id="ARBA00023157"/>
    </source>
</evidence>
<dbReference type="PROSITE" id="PS00022">
    <property type="entry name" value="EGF_1"/>
    <property type="match status" value="2"/>
</dbReference>
<keyword evidence="8 11" id="KW-0732">Signal</keyword>
<keyword evidence="5 6" id="KW-1015">Disulfide bond</keyword>
<dbReference type="SMART" id="SM00181">
    <property type="entry name" value="EGF"/>
    <property type="match status" value="3"/>
</dbReference>
<name>A0A8S9ZCH5_9TREM</name>
<dbReference type="Gene3D" id="2.10.25.140">
    <property type="match status" value="1"/>
</dbReference>
<dbReference type="PROSITE" id="PS50026">
    <property type="entry name" value="EGF_3"/>
    <property type="match status" value="3"/>
</dbReference>
<comment type="caution">
    <text evidence="6">Lacks conserved residue(s) required for the propagation of feature annotation.</text>
</comment>
<dbReference type="InterPro" id="IPR051022">
    <property type="entry name" value="Notch_Cell-Fate_Det"/>
</dbReference>
<comment type="subcellular location">
    <subcellularLocation>
        <location evidence="8">Membrane</location>
        <topology evidence="8">Single-pass type I membrane protein</topology>
    </subcellularLocation>
</comment>
<feature type="transmembrane region" description="Helical" evidence="10">
    <location>
        <begin position="350"/>
        <end position="373"/>
    </location>
</feature>
<dbReference type="PANTHER" id="PTHR24049:SF35">
    <property type="entry name" value="EGF-LIKE DOMAIN-CONTAINING PROTEIN"/>
    <property type="match status" value="1"/>
</dbReference>
<feature type="domain" description="EGF-like" evidence="12">
    <location>
        <begin position="301"/>
        <end position="341"/>
    </location>
</feature>
<dbReference type="CDD" id="cd00054">
    <property type="entry name" value="EGF_CA"/>
    <property type="match status" value="1"/>
</dbReference>
<dbReference type="InterPro" id="IPR001774">
    <property type="entry name" value="DSL"/>
</dbReference>